<proteinExistence type="predicted"/>
<sequence>MDKAKIIEFAKSQGYASLEFEGVWSGYQQFLCLSEDDLFQIRLRPLMGGYRRRILVKDNEIRLMTAEEMQEAGIWVPIDKIYELMEQ</sequence>
<dbReference type="AlphaFoldDB" id="A0A0A2ZVI7"/>
<reference evidence="1 2" key="1">
    <citation type="submission" date="2014-07" db="EMBL/GenBank/DDBJ databases">
        <title>Chaperone-usher fimbriae in a diverse selection of Gallibacterium genomes.</title>
        <authorList>
            <person name="Kudirkiene E."/>
            <person name="Bager R.J."/>
            <person name="Johnson T.J."/>
            <person name="Bojesen A.M."/>
        </authorList>
    </citation>
    <scope>NUCLEOTIDE SEQUENCE [LARGE SCALE GENOMIC DNA]</scope>
    <source>
        <strain evidence="1 2">4895</strain>
    </source>
</reference>
<accession>A0A0A2ZVI7</accession>
<dbReference type="RefSeq" id="WP_039164692.1">
    <property type="nucleotide sequence ID" value="NZ_JPJQ01000059.1"/>
</dbReference>
<dbReference type="Proteomes" id="UP000030554">
    <property type="component" value="Unassembled WGS sequence"/>
</dbReference>
<organism evidence="1 2">
    <name type="scientific">Gallibacterium anatis 4895</name>
    <dbReference type="NCBI Taxonomy" id="1396510"/>
    <lineage>
        <taxon>Bacteria</taxon>
        <taxon>Pseudomonadati</taxon>
        <taxon>Pseudomonadota</taxon>
        <taxon>Gammaproteobacteria</taxon>
        <taxon>Pasteurellales</taxon>
        <taxon>Pasteurellaceae</taxon>
        <taxon>Gallibacterium</taxon>
    </lineage>
</organism>
<name>A0A0A2ZVI7_9PAST</name>
<evidence type="ECO:0000313" key="1">
    <source>
        <dbReference type="EMBL" id="KGQ59457.1"/>
    </source>
</evidence>
<protein>
    <submittedName>
        <fullName evidence="1">Uncharacterized protein</fullName>
    </submittedName>
</protein>
<gene>
    <name evidence="1" type="ORF">IO48_11630</name>
</gene>
<comment type="caution">
    <text evidence="1">The sequence shown here is derived from an EMBL/GenBank/DDBJ whole genome shotgun (WGS) entry which is preliminary data.</text>
</comment>
<evidence type="ECO:0000313" key="2">
    <source>
        <dbReference type="Proteomes" id="UP000030554"/>
    </source>
</evidence>
<dbReference type="EMBL" id="JPJQ01000059">
    <property type="protein sequence ID" value="KGQ59457.1"/>
    <property type="molecule type" value="Genomic_DNA"/>
</dbReference>